<reference evidence="1" key="1">
    <citation type="journal article" date="2012" name="PLoS ONE">
        <title>Gene sets for utilization of primary and secondary nutrition supplies in the distal gut of endangered iberian lynx.</title>
        <authorList>
            <person name="Alcaide M."/>
            <person name="Messina E."/>
            <person name="Richter M."/>
            <person name="Bargiela R."/>
            <person name="Peplies J."/>
            <person name="Huws S.A."/>
            <person name="Newbold C.J."/>
            <person name="Golyshin P.N."/>
            <person name="Simon M.A."/>
            <person name="Lopez G."/>
            <person name="Yakimov M.M."/>
            <person name="Ferrer M."/>
        </authorList>
    </citation>
    <scope>NUCLEOTIDE SEQUENCE</scope>
</reference>
<evidence type="ECO:0008006" key="2">
    <source>
        <dbReference type="Google" id="ProtNLM"/>
    </source>
</evidence>
<dbReference type="Pfam" id="PF05402">
    <property type="entry name" value="PqqD"/>
    <property type="match status" value="1"/>
</dbReference>
<dbReference type="InterPro" id="IPR008792">
    <property type="entry name" value="PQQD"/>
</dbReference>
<name>J9GJT5_9ZZZZ</name>
<accession>J9GJT5</accession>
<gene>
    <name evidence="1" type="ORF">EVA_09576</name>
</gene>
<evidence type="ECO:0000313" key="1">
    <source>
        <dbReference type="EMBL" id="EJX02318.1"/>
    </source>
</evidence>
<comment type="caution">
    <text evidence="1">The sequence shown here is derived from an EMBL/GenBank/DDBJ whole genome shotgun (WGS) entry which is preliminary data.</text>
</comment>
<dbReference type="AlphaFoldDB" id="J9GJT5"/>
<protein>
    <recommendedName>
        <fullName evidence="2">PqqD family protein</fullName>
    </recommendedName>
</protein>
<organism evidence="1">
    <name type="scientific">gut metagenome</name>
    <dbReference type="NCBI Taxonomy" id="749906"/>
    <lineage>
        <taxon>unclassified sequences</taxon>
        <taxon>metagenomes</taxon>
        <taxon>organismal metagenomes</taxon>
    </lineage>
</organism>
<proteinExistence type="predicted"/>
<sequence length="88" mass="9806">MQTKKGFELRNICGEKVIMATGIENLDFSQMISLNESAAYLWKAVVGIEFDADTLTQLLCKEYEVDEATAHADACKIADEWKQCGIAE</sequence>
<dbReference type="EMBL" id="AMCI01002590">
    <property type="protein sequence ID" value="EJX02318.1"/>
    <property type="molecule type" value="Genomic_DNA"/>
</dbReference>